<dbReference type="RefSeq" id="WP_097323198.1">
    <property type="nucleotide sequence ID" value="NZ_OBDY01000014.1"/>
</dbReference>
<dbReference type="EMBL" id="OBDY01000014">
    <property type="protein sequence ID" value="SNY53647.1"/>
    <property type="molecule type" value="Genomic_DNA"/>
</dbReference>
<organism evidence="3 4">
    <name type="scientific">Paractinoplanes atraurantiacus</name>
    <dbReference type="NCBI Taxonomy" id="1036182"/>
    <lineage>
        <taxon>Bacteria</taxon>
        <taxon>Bacillati</taxon>
        <taxon>Actinomycetota</taxon>
        <taxon>Actinomycetes</taxon>
        <taxon>Micromonosporales</taxon>
        <taxon>Micromonosporaceae</taxon>
        <taxon>Paractinoplanes</taxon>
    </lineage>
</organism>
<dbReference type="PANTHER" id="PTHR10009">
    <property type="entry name" value="PROTEIN YELLOW-RELATED"/>
    <property type="match status" value="1"/>
</dbReference>
<dbReference type="SUPFAM" id="SSF63829">
    <property type="entry name" value="Calcium-dependent phosphotriesterase"/>
    <property type="match status" value="1"/>
</dbReference>
<dbReference type="GO" id="GO:0005576">
    <property type="term" value="C:extracellular region"/>
    <property type="evidence" value="ECO:0007669"/>
    <property type="project" value="UniProtKB-SubCell"/>
</dbReference>
<gene>
    <name evidence="3" type="ORF">SAMN05421748_114113</name>
</gene>
<evidence type="ECO:0000313" key="4">
    <source>
        <dbReference type="Proteomes" id="UP000219612"/>
    </source>
</evidence>
<name>A0A285J183_9ACTN</name>
<keyword evidence="2" id="KW-0964">Secreted</keyword>
<dbReference type="PANTHER" id="PTHR10009:SF18">
    <property type="entry name" value="PROTEIN YELLOW-LIKE PROTEIN"/>
    <property type="match status" value="1"/>
</dbReference>
<dbReference type="InterPro" id="IPR017996">
    <property type="entry name" value="MRJP/yellow-related"/>
</dbReference>
<comment type="subcellular location">
    <subcellularLocation>
        <location evidence="1">Secreted</location>
    </subcellularLocation>
</comment>
<evidence type="ECO:0000256" key="1">
    <source>
        <dbReference type="ARBA" id="ARBA00004613"/>
    </source>
</evidence>
<sequence length="345" mass="36721">MTATPLGAWVAPDAEVVAELDDLMLTGVTVADSGRLFISVPRWGDQVPYTVAEIVDGKPVPYPSQEFNDANLVSVQSVVVDPAGHLWLLDTGSLAFAPWGGTGPKLVEVDLATDEVVRIIRPSAVTPTSYLNDVRFDLSRGEAGYAYITDSQPEGSLIVVDLATGDSWAKLRGHVSTHAEPGFRAIVQGVVREGYVVGSDGIAISADGSRLYYCPLSSRKLYSVPTAALLDRGLVDDLVAAQVTDHGDKGASDGLESDTDGAVYVTAYEHSAVVKLAADGTWSTVLHTPGALWPDTLSLGADGYLYVSLNQLPRSPLFNGADDRIPPYQVVRVHVGAQPVRLRRP</sequence>
<dbReference type="OrthoDB" id="9797664at2"/>
<protein>
    <submittedName>
        <fullName evidence="3">Sugar lactone lactonase YvrE</fullName>
    </submittedName>
</protein>
<evidence type="ECO:0000256" key="2">
    <source>
        <dbReference type="ARBA" id="ARBA00022525"/>
    </source>
</evidence>
<keyword evidence="4" id="KW-1185">Reference proteome</keyword>
<dbReference type="Pfam" id="PF03022">
    <property type="entry name" value="MRJP"/>
    <property type="match status" value="1"/>
</dbReference>
<evidence type="ECO:0000313" key="3">
    <source>
        <dbReference type="EMBL" id="SNY53647.1"/>
    </source>
</evidence>
<proteinExistence type="predicted"/>
<dbReference type="Proteomes" id="UP000219612">
    <property type="component" value="Unassembled WGS sequence"/>
</dbReference>
<accession>A0A285J183</accession>
<reference evidence="3 4" key="1">
    <citation type="submission" date="2017-09" db="EMBL/GenBank/DDBJ databases">
        <authorList>
            <person name="Ehlers B."/>
            <person name="Leendertz F.H."/>
        </authorList>
    </citation>
    <scope>NUCLEOTIDE SEQUENCE [LARGE SCALE GENOMIC DNA]</scope>
    <source>
        <strain evidence="3 4">CGMCC 4.6857</strain>
    </source>
</reference>
<dbReference type="Gene3D" id="2.120.10.30">
    <property type="entry name" value="TolB, C-terminal domain"/>
    <property type="match status" value="1"/>
</dbReference>
<dbReference type="AlphaFoldDB" id="A0A285J183"/>
<dbReference type="InterPro" id="IPR011042">
    <property type="entry name" value="6-blade_b-propeller_TolB-like"/>
</dbReference>